<dbReference type="EMBL" id="CAJQUM010000001">
    <property type="protein sequence ID" value="CAG4883029.1"/>
    <property type="molecule type" value="Genomic_DNA"/>
</dbReference>
<reference evidence="1" key="1">
    <citation type="submission" date="2021-04" db="EMBL/GenBank/DDBJ databases">
        <authorList>
            <person name="Hornung B."/>
        </authorList>
    </citation>
    <scope>NUCLEOTIDE SEQUENCE</scope>
    <source>
        <strain evidence="1">G5G6</strain>
    </source>
</reference>
<dbReference type="Gene3D" id="3.90.226.10">
    <property type="entry name" value="2-enoyl-CoA Hydratase, Chain A, domain 1"/>
    <property type="match status" value="1"/>
</dbReference>
<dbReference type="Proteomes" id="UP000742786">
    <property type="component" value="Unassembled WGS sequence"/>
</dbReference>
<dbReference type="AlphaFoldDB" id="A0A916N1T5"/>
<evidence type="ECO:0000313" key="1">
    <source>
        <dbReference type="EMBL" id="CAG4883029.1"/>
    </source>
</evidence>
<dbReference type="RefSeq" id="WP_220635038.1">
    <property type="nucleotide sequence ID" value="NZ_CAJQUM010000001.1"/>
</dbReference>
<keyword evidence="2" id="KW-1185">Reference proteome</keyword>
<dbReference type="SUPFAM" id="SSF52096">
    <property type="entry name" value="ClpP/crotonase"/>
    <property type="match status" value="1"/>
</dbReference>
<dbReference type="InterPro" id="IPR029045">
    <property type="entry name" value="ClpP/crotonase-like_dom_sf"/>
</dbReference>
<accession>A0A916N1T5</accession>
<evidence type="ECO:0000313" key="2">
    <source>
        <dbReference type="Proteomes" id="UP000742786"/>
    </source>
</evidence>
<proteinExistence type="predicted"/>
<protein>
    <submittedName>
        <fullName evidence="1">Uncharacterized protein</fullName>
    </submittedName>
</protein>
<name>A0A916N1T5_9PROT</name>
<organism evidence="1 2">
    <name type="scientific">Georgfuchsia toluolica</name>
    <dbReference type="NCBI Taxonomy" id="424218"/>
    <lineage>
        <taxon>Bacteria</taxon>
        <taxon>Pseudomonadati</taxon>
        <taxon>Pseudomonadota</taxon>
        <taxon>Betaproteobacteria</taxon>
        <taxon>Nitrosomonadales</taxon>
        <taxon>Sterolibacteriaceae</taxon>
        <taxon>Georgfuchsia</taxon>
    </lineage>
</organism>
<comment type="caution">
    <text evidence="1">The sequence shown here is derived from an EMBL/GenBank/DDBJ whole genome shotgun (WGS) entry which is preliminary data.</text>
</comment>
<sequence length="69" mass="7350">MFIVQPIPAGRLERMGIVNHVAPAIEIEAFIYAMARTIARNSPLSVPVMKEQLRIPAGAPSMSSSTSGA</sequence>
<gene>
    <name evidence="1" type="ORF">GTOL_10911</name>
</gene>